<sequence length="358" mass="42895">MIEQIVKLCLQNLLDYSDERREMILELECSAKLQRSRDCQGETRRCSFYIKNLLDVSSDRIQELKTLLMNALQYSFQWISDQQYANLAQDILQLFDKHNIDFEMSDINNFVQYPKICSLLILIAARHRRYIDCSFLLTKLNEMDHIDLRLVINSMLYMELKEEQIVRQMMQICLENDYFKEIQILLLNPHPHKQIFELAFKIFSQSNHQCWMQSIVYMQTNYQCDRERIKKQITQFDQLNQGLIQLINSIIDQQLGNQLVKILDKLEVNEYYFDLLTILLLNDIQDGIDYRQQLKKIPDDYFDKENDYTQDSLFLFVETLLALNIVDQKQSLDSKLEHHIENWAFKNDSCKRICDNFS</sequence>
<dbReference type="EMBL" id="CAJJDP010000135">
    <property type="protein sequence ID" value="CAD8205104.1"/>
    <property type="molecule type" value="Genomic_DNA"/>
</dbReference>
<proteinExistence type="predicted"/>
<keyword evidence="2" id="KW-1185">Reference proteome</keyword>
<evidence type="ECO:0000313" key="2">
    <source>
        <dbReference type="Proteomes" id="UP000683925"/>
    </source>
</evidence>
<protein>
    <submittedName>
        <fullName evidence="1">Uncharacterized protein</fullName>
    </submittedName>
</protein>
<organism evidence="1 2">
    <name type="scientific">Paramecium octaurelia</name>
    <dbReference type="NCBI Taxonomy" id="43137"/>
    <lineage>
        <taxon>Eukaryota</taxon>
        <taxon>Sar</taxon>
        <taxon>Alveolata</taxon>
        <taxon>Ciliophora</taxon>
        <taxon>Intramacronucleata</taxon>
        <taxon>Oligohymenophorea</taxon>
        <taxon>Peniculida</taxon>
        <taxon>Parameciidae</taxon>
        <taxon>Paramecium</taxon>
    </lineage>
</organism>
<name>A0A8S1Y0C5_PAROT</name>
<reference evidence="1" key="1">
    <citation type="submission" date="2021-01" db="EMBL/GenBank/DDBJ databases">
        <authorList>
            <consortium name="Genoscope - CEA"/>
            <person name="William W."/>
        </authorList>
    </citation>
    <scope>NUCLEOTIDE SEQUENCE</scope>
</reference>
<dbReference type="Proteomes" id="UP000683925">
    <property type="component" value="Unassembled WGS sequence"/>
</dbReference>
<comment type="caution">
    <text evidence="1">The sequence shown here is derived from an EMBL/GenBank/DDBJ whole genome shotgun (WGS) entry which is preliminary data.</text>
</comment>
<dbReference type="OMA" id="QWISDQQ"/>
<dbReference type="OrthoDB" id="290325at2759"/>
<gene>
    <name evidence="1" type="ORF">POCTA_138.1.T1340134</name>
</gene>
<evidence type="ECO:0000313" key="1">
    <source>
        <dbReference type="EMBL" id="CAD8205104.1"/>
    </source>
</evidence>
<accession>A0A8S1Y0C5</accession>
<dbReference type="AlphaFoldDB" id="A0A8S1Y0C5"/>